<dbReference type="Proteomes" id="UP001219525">
    <property type="component" value="Unassembled WGS sequence"/>
</dbReference>
<keyword evidence="2" id="KW-1185">Reference proteome</keyword>
<evidence type="ECO:0000313" key="2">
    <source>
        <dbReference type="Proteomes" id="UP001219525"/>
    </source>
</evidence>
<sequence>MWNSSHMVSKYYLFLSTKSECARLAIRNPVDELPETVDLETAVGSIQIPGTRTALYHDCLTAREIDLICGVFAVATAQQDFSRSSGKQLKYVSFWPHPIAWEQSGLNVGWWSPDCEKWFLKHQEVLAGGDFKLKTQQQWRSDTRLQHRSLKINCGQNIVSAEYLANPKSFRALKRG</sequence>
<accession>A0AAD6YH61</accession>
<proteinExistence type="predicted"/>
<dbReference type="AlphaFoldDB" id="A0AAD6YH61"/>
<comment type="caution">
    <text evidence="1">The sequence shown here is derived from an EMBL/GenBank/DDBJ whole genome shotgun (WGS) entry which is preliminary data.</text>
</comment>
<evidence type="ECO:0000313" key="1">
    <source>
        <dbReference type="EMBL" id="KAJ7217087.1"/>
    </source>
</evidence>
<organism evidence="1 2">
    <name type="scientific">Mycena pura</name>
    <dbReference type="NCBI Taxonomy" id="153505"/>
    <lineage>
        <taxon>Eukaryota</taxon>
        <taxon>Fungi</taxon>
        <taxon>Dikarya</taxon>
        <taxon>Basidiomycota</taxon>
        <taxon>Agaricomycotina</taxon>
        <taxon>Agaricomycetes</taxon>
        <taxon>Agaricomycetidae</taxon>
        <taxon>Agaricales</taxon>
        <taxon>Marasmiineae</taxon>
        <taxon>Mycenaceae</taxon>
        <taxon>Mycena</taxon>
    </lineage>
</organism>
<gene>
    <name evidence="1" type="ORF">GGX14DRAFT_390918</name>
</gene>
<dbReference type="EMBL" id="JARJCW010000014">
    <property type="protein sequence ID" value="KAJ7217087.1"/>
    <property type="molecule type" value="Genomic_DNA"/>
</dbReference>
<protein>
    <submittedName>
        <fullName evidence="1">Uncharacterized protein</fullName>
    </submittedName>
</protein>
<name>A0AAD6YH61_9AGAR</name>
<reference evidence="1" key="1">
    <citation type="submission" date="2023-03" db="EMBL/GenBank/DDBJ databases">
        <title>Massive genome expansion in bonnet fungi (Mycena s.s.) driven by repeated elements and novel gene families across ecological guilds.</title>
        <authorList>
            <consortium name="Lawrence Berkeley National Laboratory"/>
            <person name="Harder C.B."/>
            <person name="Miyauchi S."/>
            <person name="Viragh M."/>
            <person name="Kuo A."/>
            <person name="Thoen E."/>
            <person name="Andreopoulos B."/>
            <person name="Lu D."/>
            <person name="Skrede I."/>
            <person name="Drula E."/>
            <person name="Henrissat B."/>
            <person name="Morin E."/>
            <person name="Kohler A."/>
            <person name="Barry K."/>
            <person name="LaButti K."/>
            <person name="Morin E."/>
            <person name="Salamov A."/>
            <person name="Lipzen A."/>
            <person name="Mereny Z."/>
            <person name="Hegedus B."/>
            <person name="Baldrian P."/>
            <person name="Stursova M."/>
            <person name="Weitz H."/>
            <person name="Taylor A."/>
            <person name="Grigoriev I.V."/>
            <person name="Nagy L.G."/>
            <person name="Martin F."/>
            <person name="Kauserud H."/>
        </authorList>
    </citation>
    <scope>NUCLEOTIDE SEQUENCE</scope>
    <source>
        <strain evidence="1">9144</strain>
    </source>
</reference>